<comment type="caution">
    <text evidence="2">The sequence shown here is derived from an EMBL/GenBank/DDBJ whole genome shotgun (WGS) entry which is preliminary data.</text>
</comment>
<gene>
    <name evidence="2" type="ORF">EAE97_005396</name>
</gene>
<dbReference type="RefSeq" id="XP_038733245.1">
    <property type="nucleotide sequence ID" value="XM_038875908.1"/>
</dbReference>
<feature type="region of interest" description="Disordered" evidence="1">
    <location>
        <begin position="91"/>
        <end position="110"/>
    </location>
</feature>
<dbReference type="Proteomes" id="UP000710849">
    <property type="component" value="Unassembled WGS sequence"/>
</dbReference>
<reference evidence="2 3" key="1">
    <citation type="journal article" date="2020" name="Genome Biol. Evol.">
        <title>Comparative genomics of Sclerotiniaceae.</title>
        <authorList>
            <person name="Valero Jimenez C.A."/>
            <person name="Steentjes M."/>
            <person name="Scholten O.E."/>
            <person name="Van Kan J.A.L."/>
        </authorList>
    </citation>
    <scope>NUCLEOTIDE SEQUENCE [LARGE SCALE GENOMIC DNA]</scope>
    <source>
        <strain evidence="2 3">MUCL 94</strain>
    </source>
</reference>
<keyword evidence="3" id="KW-1185">Reference proteome</keyword>
<proteinExistence type="predicted"/>
<organism evidence="2 3">
    <name type="scientific">Botrytis byssoidea</name>
    <dbReference type="NCBI Taxonomy" id="139641"/>
    <lineage>
        <taxon>Eukaryota</taxon>
        <taxon>Fungi</taxon>
        <taxon>Dikarya</taxon>
        <taxon>Ascomycota</taxon>
        <taxon>Pezizomycotina</taxon>
        <taxon>Leotiomycetes</taxon>
        <taxon>Helotiales</taxon>
        <taxon>Sclerotiniaceae</taxon>
        <taxon>Botrytis</taxon>
    </lineage>
</organism>
<sequence length="110" mass="12613">MSTESPPTEFLYGFKHCPHKVAHGNSCGIYHSGLGSGNRSTCACPPGLVKLNRGVRDLFPKHLCPDCEKEYFRIHPGICARMTPRWILERKSKGKDKRKGRERERVYERI</sequence>
<dbReference type="GeneID" id="62148985"/>
<dbReference type="AlphaFoldDB" id="A0A9P5M5T2"/>
<accession>A0A9P5M5T2</accession>
<dbReference type="EMBL" id="RCSW01000009">
    <property type="protein sequence ID" value="KAF7944763.1"/>
    <property type="molecule type" value="Genomic_DNA"/>
</dbReference>
<feature type="compositionally biased region" description="Basic and acidic residues" evidence="1">
    <location>
        <begin position="99"/>
        <end position="110"/>
    </location>
</feature>
<evidence type="ECO:0000256" key="1">
    <source>
        <dbReference type="SAM" id="MobiDB-lite"/>
    </source>
</evidence>
<name>A0A9P5M5T2_9HELO</name>
<evidence type="ECO:0000313" key="3">
    <source>
        <dbReference type="Proteomes" id="UP000710849"/>
    </source>
</evidence>
<protein>
    <submittedName>
        <fullName evidence="2">Uncharacterized protein</fullName>
    </submittedName>
</protein>
<evidence type="ECO:0000313" key="2">
    <source>
        <dbReference type="EMBL" id="KAF7944763.1"/>
    </source>
</evidence>